<comment type="caution">
    <text evidence="1">The sequence shown here is derived from an EMBL/GenBank/DDBJ whole genome shotgun (WGS) entry which is preliminary data.</text>
</comment>
<gene>
    <name evidence="1" type="ORF">DOFOFD_05750</name>
</gene>
<proteinExistence type="predicted"/>
<organism evidence="1 2">
    <name type="scientific">Sorlinia euscelidii</name>
    <dbReference type="NCBI Taxonomy" id="3081148"/>
    <lineage>
        <taxon>Bacteria</taxon>
        <taxon>Pseudomonadati</taxon>
        <taxon>Pseudomonadota</taxon>
        <taxon>Alphaproteobacteria</taxon>
        <taxon>Acetobacterales</taxon>
        <taxon>Acetobacteraceae</taxon>
        <taxon>Sorlinia</taxon>
    </lineage>
</organism>
<dbReference type="RefSeq" id="WP_394819429.1">
    <property type="nucleotide sequence ID" value="NZ_JAWJZY010000002.1"/>
</dbReference>
<name>A0ABU7U218_9PROT</name>
<evidence type="ECO:0000313" key="2">
    <source>
        <dbReference type="Proteomes" id="UP001312908"/>
    </source>
</evidence>
<reference evidence="1 2" key="1">
    <citation type="submission" date="2023-10" db="EMBL/GenBank/DDBJ databases">
        <title>Sorlinia euscelidii gen. nov., sp. nov., an acetic acid bacteria isolated from the gut of Euscelidius variegatus emitter.</title>
        <authorList>
            <person name="Michoud G."/>
            <person name="Marasco R."/>
            <person name="Seferji K."/>
            <person name="Gonella E."/>
            <person name="Garuglieri E."/>
            <person name="Alma A."/>
            <person name="Mapelli F."/>
            <person name="Borin S."/>
            <person name="Daffonchio D."/>
            <person name="Crotti E."/>
        </authorList>
    </citation>
    <scope>NUCLEOTIDE SEQUENCE [LARGE SCALE GENOMIC DNA]</scope>
    <source>
        <strain evidence="1 2">EV16P</strain>
    </source>
</reference>
<protein>
    <submittedName>
        <fullName evidence="1">DUF2612 domain-containing protein</fullName>
    </submittedName>
</protein>
<sequence length="197" mass="21675">MLNVSETIYAQFANSPRIRTIISSMDQSLDPRSLIETFFFNVLDLETATGWGLDVWGRIVGVSRVIEVASGRWFGFNGASDATNTITPFDEAPFFNVSSSDGLTSNYVLSDDAFRKLILAKAAANITNGSITALNSILMTLFGSDTQHIWVEEDTSTRTLTIIFDFDISLVDATILETSGVLPRPTGVSIRYRRKTS</sequence>
<evidence type="ECO:0000313" key="1">
    <source>
        <dbReference type="EMBL" id="MEE8658510.1"/>
    </source>
</evidence>
<dbReference type="EMBL" id="JAWJZY010000002">
    <property type="protein sequence ID" value="MEE8658510.1"/>
    <property type="molecule type" value="Genomic_DNA"/>
</dbReference>
<dbReference type="Pfam" id="PF11041">
    <property type="entry name" value="Phage_Wedge1"/>
    <property type="match status" value="1"/>
</dbReference>
<dbReference type="Proteomes" id="UP001312908">
    <property type="component" value="Unassembled WGS sequence"/>
</dbReference>
<accession>A0ABU7U218</accession>
<dbReference type="InterPro" id="IPR021283">
    <property type="entry name" value="Phage_Wedge1"/>
</dbReference>
<keyword evidence="2" id="KW-1185">Reference proteome</keyword>